<evidence type="ECO:0000313" key="3">
    <source>
        <dbReference type="WBParaSite" id="GPUH_0000481501-mRNA-1"/>
    </source>
</evidence>
<dbReference type="WBParaSite" id="GPUH_0000481501-mRNA-1">
    <property type="protein sequence ID" value="GPUH_0000481501-mRNA-1"/>
    <property type="gene ID" value="GPUH_0000481501"/>
</dbReference>
<accession>A0A183D7W7</accession>
<evidence type="ECO:0000313" key="2">
    <source>
        <dbReference type="Proteomes" id="UP000271098"/>
    </source>
</evidence>
<sequence length="129" mass="14195">MCAARFAGIIAAADTSPFYNLNAVREAVSAVAACQIAGVIRKNATRHRQQYPDDLGVRPFLALAVIGTVHNSLVKLFCNGSFHFNQPMLYFNETFEHNLLNQNYPDAVTCSGVRHSPPSTTEEIDEPKN</sequence>
<reference evidence="3" key="1">
    <citation type="submission" date="2016-06" db="UniProtKB">
        <authorList>
            <consortium name="WormBaseParasite"/>
        </authorList>
    </citation>
    <scope>IDENTIFICATION</scope>
</reference>
<organism evidence="3">
    <name type="scientific">Gongylonema pulchrum</name>
    <dbReference type="NCBI Taxonomy" id="637853"/>
    <lineage>
        <taxon>Eukaryota</taxon>
        <taxon>Metazoa</taxon>
        <taxon>Ecdysozoa</taxon>
        <taxon>Nematoda</taxon>
        <taxon>Chromadorea</taxon>
        <taxon>Rhabditida</taxon>
        <taxon>Spirurina</taxon>
        <taxon>Spiruromorpha</taxon>
        <taxon>Spiruroidea</taxon>
        <taxon>Gongylonematidae</taxon>
        <taxon>Gongylonema</taxon>
    </lineage>
</organism>
<dbReference type="AlphaFoldDB" id="A0A183D7W7"/>
<proteinExistence type="predicted"/>
<evidence type="ECO:0000313" key="1">
    <source>
        <dbReference type="EMBL" id="VDK47466.1"/>
    </source>
</evidence>
<protein>
    <submittedName>
        <fullName evidence="3">ANF_receptor domain-containing protein</fullName>
    </submittedName>
</protein>
<dbReference type="Proteomes" id="UP000271098">
    <property type="component" value="Unassembled WGS sequence"/>
</dbReference>
<name>A0A183D7W7_9BILA</name>
<dbReference type="EMBL" id="UYRT01009466">
    <property type="protein sequence ID" value="VDK47466.1"/>
    <property type="molecule type" value="Genomic_DNA"/>
</dbReference>
<gene>
    <name evidence="1" type="ORF">GPUH_LOCUS4806</name>
</gene>
<reference evidence="1 2" key="2">
    <citation type="submission" date="2018-11" db="EMBL/GenBank/DDBJ databases">
        <authorList>
            <consortium name="Pathogen Informatics"/>
        </authorList>
    </citation>
    <scope>NUCLEOTIDE SEQUENCE [LARGE SCALE GENOMIC DNA]</scope>
</reference>
<keyword evidence="2" id="KW-1185">Reference proteome</keyword>